<gene>
    <name evidence="2" type="ORF">HA254_04320</name>
</gene>
<organism evidence="2 3">
    <name type="scientific">Candidatus Iainarchaeum sp</name>
    <dbReference type="NCBI Taxonomy" id="3101447"/>
    <lineage>
        <taxon>Archaea</taxon>
        <taxon>Candidatus Iainarchaeota</taxon>
        <taxon>Candidatus Iainarchaeia</taxon>
        <taxon>Candidatus Iainarchaeales</taxon>
        <taxon>Candidatus Iainarchaeaceae</taxon>
        <taxon>Candidatus Iainarchaeum</taxon>
    </lineage>
</organism>
<comment type="caution">
    <text evidence="2">The sequence shown here is derived from an EMBL/GenBank/DDBJ whole genome shotgun (WGS) entry which is preliminary data.</text>
</comment>
<feature type="transmembrane region" description="Helical" evidence="1">
    <location>
        <begin position="6"/>
        <end position="26"/>
    </location>
</feature>
<dbReference type="Proteomes" id="UP000565078">
    <property type="component" value="Unassembled WGS sequence"/>
</dbReference>
<keyword evidence="1" id="KW-1133">Transmembrane helix</keyword>
<proteinExistence type="predicted"/>
<evidence type="ECO:0000313" key="3">
    <source>
        <dbReference type="Proteomes" id="UP000565078"/>
    </source>
</evidence>
<accession>A0A7J4J046</accession>
<dbReference type="AlphaFoldDB" id="A0A7J4J046"/>
<reference evidence="3" key="1">
    <citation type="journal article" date="2020" name="bioRxiv">
        <title>A rank-normalized archaeal taxonomy based on genome phylogeny resolves widespread incomplete and uneven classifications.</title>
        <authorList>
            <person name="Rinke C."/>
            <person name="Chuvochina M."/>
            <person name="Mussig A.J."/>
            <person name="Chaumeil P.-A."/>
            <person name="Waite D.W."/>
            <person name="Whitman W.B."/>
            <person name="Parks D.H."/>
            <person name="Hugenholtz P."/>
        </authorList>
    </citation>
    <scope>NUCLEOTIDE SEQUENCE [LARGE SCALE GENOMIC DNA]</scope>
</reference>
<keyword evidence="1" id="KW-0812">Transmembrane</keyword>
<keyword evidence="1" id="KW-0472">Membrane</keyword>
<name>A0A7J4J046_9ARCH</name>
<evidence type="ECO:0000313" key="2">
    <source>
        <dbReference type="EMBL" id="HIH09869.1"/>
    </source>
</evidence>
<protein>
    <submittedName>
        <fullName evidence="2">Uncharacterized protein</fullName>
    </submittedName>
</protein>
<sequence>MDSRGVYSIISTFMLVVIIVFVMLFLSFMGSSSILAVEVGSKQAEPLQQNNAIREKITGCWHDFSAQAMESVDGNSCLTGQIAGYSIEKLGFLGCSGEKWKFGTVDGSSCKRKFPYLISIGDHNSGRCLGKMVLCYGK</sequence>
<evidence type="ECO:0000256" key="1">
    <source>
        <dbReference type="SAM" id="Phobius"/>
    </source>
</evidence>
<dbReference type="EMBL" id="DUGC01000066">
    <property type="protein sequence ID" value="HIH09869.1"/>
    <property type="molecule type" value="Genomic_DNA"/>
</dbReference>